<sequence>MNPCGGAEQVAIATIQALTEMDLEVELTVARCPDISRLRNAFGARKVDVIFSRIKRINLLDTLLTIQSKNCHDGNDCGINDTITINTHGDVLPYYLPCFSKVNAITYCHYPIVPGLALRRDPSYLDYLRSLGMIKFSYPTSKVDTGGNGKITDNRYTENDYSLFWQDLQKTYLMMLKHSTIITNSTFSKDAIQRELSPMPPVSSSTVQVVSEPIVIPPPVSVEEFRRATLYSKEREDFVVVISRFNPSKKLENAITLANMLKKQRIGKGMIIAGGLMPEDSDYYHHIVNLAKEYDVSDYVKFKVNVTSDNLKTILRKGKVYFHPMPGEPFGISVAEAMSCGLIPIVPSVGGHNDFVPKRYRYVSLEDAVGKISFALSASQEDRTSISNLVTRFSEANYVKSIQRLVANVLQGIRASDNVAYAEDTIA</sequence>
<proteinExistence type="predicted"/>
<dbReference type="STRING" id="1459636.NTE_01868"/>
<reference evidence="2 3" key="1">
    <citation type="journal article" date="2014" name="PLoS ONE">
        <title>Genome Sequence of Candidatus Nitrososphaera evergladensis from Group I.1b Enriched from Everglades Soil Reveals Novel Genomic Features of the Ammonia-Oxidizing Archaea.</title>
        <authorList>
            <person name="Zhalnina K.V."/>
            <person name="Dias R."/>
            <person name="Leonard M.T."/>
            <person name="Dorr de Quadros P."/>
            <person name="Camargo F.A."/>
            <person name="Drew J.C."/>
            <person name="Farmerie W.G."/>
            <person name="Daroub S.H."/>
            <person name="Triplett E.W."/>
        </authorList>
    </citation>
    <scope>NUCLEOTIDE SEQUENCE [LARGE SCALE GENOMIC DNA]</scope>
    <source>
        <strain evidence="2 3">SR1</strain>
    </source>
</reference>
<dbReference type="Proteomes" id="UP000028194">
    <property type="component" value="Chromosome"/>
</dbReference>
<feature type="domain" description="Glycosyl transferase family 1" evidence="1">
    <location>
        <begin position="227"/>
        <end position="356"/>
    </location>
</feature>
<accession>A0A075MRY2</accession>
<dbReference type="eggNOG" id="arCOG04796">
    <property type="taxonomic scope" value="Archaea"/>
</dbReference>
<protein>
    <submittedName>
        <fullName evidence="2">Glycosyltransferase</fullName>
    </submittedName>
</protein>
<dbReference type="GO" id="GO:0004377">
    <property type="term" value="F:GDP-Man:Man(3)GlcNAc(2)-PP-Dol alpha-1,2-mannosyltransferase activity"/>
    <property type="evidence" value="ECO:0007669"/>
    <property type="project" value="InterPro"/>
</dbReference>
<dbReference type="GO" id="GO:0006487">
    <property type="term" value="P:protein N-linked glycosylation"/>
    <property type="evidence" value="ECO:0007669"/>
    <property type="project" value="TreeGrafter"/>
</dbReference>
<evidence type="ECO:0000313" key="3">
    <source>
        <dbReference type="Proteomes" id="UP000028194"/>
    </source>
</evidence>
<dbReference type="SUPFAM" id="SSF53756">
    <property type="entry name" value="UDP-Glycosyltransferase/glycogen phosphorylase"/>
    <property type="match status" value="1"/>
</dbReference>
<dbReference type="InterPro" id="IPR038013">
    <property type="entry name" value="ALG11"/>
</dbReference>
<gene>
    <name evidence="2" type="ORF">NTE_01868</name>
</gene>
<dbReference type="InterPro" id="IPR001296">
    <property type="entry name" value="Glyco_trans_1"/>
</dbReference>
<dbReference type="GO" id="GO:0016020">
    <property type="term" value="C:membrane"/>
    <property type="evidence" value="ECO:0007669"/>
    <property type="project" value="TreeGrafter"/>
</dbReference>
<dbReference type="HOGENOM" id="CLU_017896_3_0_2"/>
<dbReference type="PANTHER" id="PTHR45919:SF1">
    <property type="entry name" value="GDP-MAN:MAN(3)GLCNAC(2)-PP-DOL ALPHA-1,2-MANNOSYLTRANSFERASE"/>
    <property type="match status" value="1"/>
</dbReference>
<evidence type="ECO:0000313" key="2">
    <source>
        <dbReference type="EMBL" id="AIF83928.1"/>
    </source>
</evidence>
<evidence type="ECO:0000259" key="1">
    <source>
        <dbReference type="Pfam" id="PF00534"/>
    </source>
</evidence>
<dbReference type="EMBL" id="CP007174">
    <property type="protein sequence ID" value="AIF83928.1"/>
    <property type="molecule type" value="Genomic_DNA"/>
</dbReference>
<keyword evidence="3" id="KW-1185">Reference proteome</keyword>
<dbReference type="AlphaFoldDB" id="A0A075MRY2"/>
<dbReference type="PANTHER" id="PTHR45919">
    <property type="entry name" value="GDP-MAN:MAN(3)GLCNAC(2)-PP-DOL ALPHA-1,2-MANNOSYLTRANSFERASE"/>
    <property type="match status" value="1"/>
</dbReference>
<organism evidence="2 3">
    <name type="scientific">Candidatus Nitrososphaera evergladensis SR1</name>
    <dbReference type="NCBI Taxonomy" id="1459636"/>
    <lineage>
        <taxon>Archaea</taxon>
        <taxon>Nitrososphaerota</taxon>
        <taxon>Nitrososphaeria</taxon>
        <taxon>Nitrososphaerales</taxon>
        <taxon>Nitrososphaeraceae</taxon>
        <taxon>Nitrososphaera</taxon>
    </lineage>
</organism>
<dbReference type="Pfam" id="PF00534">
    <property type="entry name" value="Glycos_transf_1"/>
    <property type="match status" value="1"/>
</dbReference>
<name>A0A075MRY2_9ARCH</name>
<keyword evidence="2" id="KW-0808">Transferase</keyword>
<dbReference type="KEGG" id="nev:NTE_01868"/>
<dbReference type="Gene3D" id="3.40.50.2000">
    <property type="entry name" value="Glycogen Phosphorylase B"/>
    <property type="match status" value="1"/>
</dbReference>